<gene>
    <name evidence="1" type="ORF">B0T16DRAFT_462140</name>
</gene>
<sequence length="156" mass="16329">MDGMDTVSPAQGSPLGITSQTVPLLFSGMDRVCPCPGHTAYPAQMQTQLPSDLEMHIVVGCGAAAAAATTAGEEISLDDGSCKIPDGDSRSGYYTALLGFDRADWDATTDAYYGDDWRSVGASDVEELDTASVEVSVDEDDLALREAEVTAGTGRR</sequence>
<evidence type="ECO:0000313" key="1">
    <source>
        <dbReference type="EMBL" id="KAK0642136.1"/>
    </source>
</evidence>
<dbReference type="EMBL" id="JAULSV010000006">
    <property type="protein sequence ID" value="KAK0642136.1"/>
    <property type="molecule type" value="Genomic_DNA"/>
</dbReference>
<keyword evidence="2" id="KW-1185">Reference proteome</keyword>
<organism evidence="1 2">
    <name type="scientific">Cercophora newfieldiana</name>
    <dbReference type="NCBI Taxonomy" id="92897"/>
    <lineage>
        <taxon>Eukaryota</taxon>
        <taxon>Fungi</taxon>
        <taxon>Dikarya</taxon>
        <taxon>Ascomycota</taxon>
        <taxon>Pezizomycotina</taxon>
        <taxon>Sordariomycetes</taxon>
        <taxon>Sordariomycetidae</taxon>
        <taxon>Sordariales</taxon>
        <taxon>Lasiosphaeriaceae</taxon>
        <taxon>Cercophora</taxon>
    </lineage>
</organism>
<dbReference type="AlphaFoldDB" id="A0AA39XXL4"/>
<comment type="caution">
    <text evidence="1">The sequence shown here is derived from an EMBL/GenBank/DDBJ whole genome shotgun (WGS) entry which is preliminary data.</text>
</comment>
<protein>
    <submittedName>
        <fullName evidence="1">Uncharacterized protein</fullName>
    </submittedName>
</protein>
<reference evidence="1" key="1">
    <citation type="submission" date="2023-06" db="EMBL/GenBank/DDBJ databases">
        <title>Genome-scale phylogeny and comparative genomics of the fungal order Sordariales.</title>
        <authorList>
            <consortium name="Lawrence Berkeley National Laboratory"/>
            <person name="Hensen N."/>
            <person name="Bonometti L."/>
            <person name="Westerberg I."/>
            <person name="Brannstrom I.O."/>
            <person name="Guillou S."/>
            <person name="Cros-Aarteil S."/>
            <person name="Calhoun S."/>
            <person name="Haridas S."/>
            <person name="Kuo A."/>
            <person name="Mondo S."/>
            <person name="Pangilinan J."/>
            <person name="Riley R."/>
            <person name="Labutti K."/>
            <person name="Andreopoulos B."/>
            <person name="Lipzen A."/>
            <person name="Chen C."/>
            <person name="Yanf M."/>
            <person name="Daum C."/>
            <person name="Ng V."/>
            <person name="Clum A."/>
            <person name="Steindorff A."/>
            <person name="Ohm R."/>
            <person name="Martin F."/>
            <person name="Silar P."/>
            <person name="Natvig D."/>
            <person name="Lalanne C."/>
            <person name="Gautier V."/>
            <person name="Ament-Velasquez S.L."/>
            <person name="Kruys A."/>
            <person name="Hutchinson M.I."/>
            <person name="Powell A.J."/>
            <person name="Barry K."/>
            <person name="Miller A.N."/>
            <person name="Grigoriev I.V."/>
            <person name="Debuchy R."/>
            <person name="Gladieux P."/>
            <person name="Thoren M.H."/>
            <person name="Johannesson H."/>
        </authorList>
    </citation>
    <scope>NUCLEOTIDE SEQUENCE</scope>
    <source>
        <strain evidence="1">SMH2532-1</strain>
    </source>
</reference>
<proteinExistence type="predicted"/>
<evidence type="ECO:0000313" key="2">
    <source>
        <dbReference type="Proteomes" id="UP001174936"/>
    </source>
</evidence>
<name>A0AA39XXL4_9PEZI</name>
<dbReference type="Proteomes" id="UP001174936">
    <property type="component" value="Unassembled WGS sequence"/>
</dbReference>
<accession>A0AA39XXL4</accession>